<dbReference type="RefSeq" id="WP_099720911.1">
    <property type="nucleotide sequence ID" value="NZ_CP018044.1"/>
</dbReference>
<dbReference type="InterPro" id="IPR008254">
    <property type="entry name" value="Flavodoxin/NO_synth"/>
</dbReference>
<gene>
    <name evidence="4" type="ORF">BcFMB_01965</name>
</gene>
<feature type="chain" id="PRO_5039320144" description="Flavodoxin-like domain-containing protein" evidence="2">
    <location>
        <begin position="26"/>
        <end position="209"/>
    </location>
</feature>
<dbReference type="SUPFAM" id="SSF52218">
    <property type="entry name" value="Flavoproteins"/>
    <property type="match status" value="1"/>
</dbReference>
<evidence type="ECO:0000313" key="5">
    <source>
        <dbReference type="Proteomes" id="UP000229907"/>
    </source>
</evidence>
<dbReference type="Gene3D" id="3.40.50.360">
    <property type="match status" value="1"/>
</dbReference>
<dbReference type="Pfam" id="PF12682">
    <property type="entry name" value="Flavodoxin_4"/>
    <property type="match status" value="1"/>
</dbReference>
<organism evidence="4 5">
    <name type="scientific">Bifidobacterium choerinum</name>
    <dbReference type="NCBI Taxonomy" id="35760"/>
    <lineage>
        <taxon>Bacteria</taxon>
        <taxon>Bacillati</taxon>
        <taxon>Actinomycetota</taxon>
        <taxon>Actinomycetes</taxon>
        <taxon>Bifidobacteriales</taxon>
        <taxon>Bifidobacteriaceae</taxon>
        <taxon>Bifidobacterium</taxon>
    </lineage>
</organism>
<proteinExistence type="predicted"/>
<accession>A0A2D3D4P9</accession>
<dbReference type="InterPro" id="IPR029039">
    <property type="entry name" value="Flavoprotein-like_sf"/>
</dbReference>
<protein>
    <recommendedName>
        <fullName evidence="3">Flavodoxin-like domain-containing protein</fullName>
    </recommendedName>
</protein>
<dbReference type="PANTHER" id="PTHR39201:SF1">
    <property type="entry name" value="FLAVODOXIN-LIKE DOMAIN-CONTAINING PROTEIN"/>
    <property type="match status" value="1"/>
</dbReference>
<name>A0A2D3D4P9_9BIFI</name>
<keyword evidence="2" id="KW-0732">Signal</keyword>
<dbReference type="GO" id="GO:0010181">
    <property type="term" value="F:FMN binding"/>
    <property type="evidence" value="ECO:0007669"/>
    <property type="project" value="InterPro"/>
</dbReference>
<feature type="signal peptide" evidence="2">
    <location>
        <begin position="1"/>
        <end position="25"/>
    </location>
</feature>
<dbReference type="PROSITE" id="PS51257">
    <property type="entry name" value="PROKAR_LIPOPROTEIN"/>
    <property type="match status" value="1"/>
</dbReference>
<dbReference type="KEGG" id="bcho:BcFMB_01965"/>
<evidence type="ECO:0000256" key="2">
    <source>
        <dbReference type="SAM" id="SignalP"/>
    </source>
</evidence>
<dbReference type="EMBL" id="CP018044">
    <property type="protein sequence ID" value="ATU19900.1"/>
    <property type="molecule type" value="Genomic_DNA"/>
</dbReference>
<evidence type="ECO:0000259" key="3">
    <source>
        <dbReference type="Pfam" id="PF12682"/>
    </source>
</evidence>
<sequence>MMNWHKRLAACIVGAAAVVTLTACGGGSGDAAATSTPSAAQTVAPATGGDSTTLVAYFSATGSTKRVAEDIATTTGGTLFAIEPAEAYTSDDLNYNDADSRVSREHDDERLRDVKLKTTEVPDWDRYTTVYIGYPIWWGVAAWPMNTFVRANDFSGKTVIPFCTSASSPLGSSASELAKLANGGDWKDGQRFSSSESAQNVEAWVRQQS</sequence>
<dbReference type="PANTHER" id="PTHR39201">
    <property type="entry name" value="EXPORTED PROTEIN-RELATED"/>
    <property type="match status" value="1"/>
</dbReference>
<reference evidence="4 5" key="1">
    <citation type="submission" date="2016-11" db="EMBL/GenBank/DDBJ databases">
        <title>complete genome sequence of Bifidobacterium choerinum strain FMB-1.</title>
        <authorList>
            <person name="Park C.-S."/>
            <person name="Jung D.-H."/>
            <person name="Choi D.-S."/>
        </authorList>
    </citation>
    <scope>NUCLEOTIDE SEQUENCE [LARGE SCALE GENOMIC DNA]</scope>
    <source>
        <strain evidence="4 5">FMB-1</strain>
    </source>
</reference>
<evidence type="ECO:0000313" key="4">
    <source>
        <dbReference type="EMBL" id="ATU19900.1"/>
    </source>
</evidence>
<dbReference type="AlphaFoldDB" id="A0A2D3D4P9"/>
<dbReference type="Proteomes" id="UP000229907">
    <property type="component" value="Chromosome"/>
</dbReference>
<evidence type="ECO:0000256" key="1">
    <source>
        <dbReference type="SAM" id="MobiDB-lite"/>
    </source>
</evidence>
<feature type="domain" description="Flavodoxin-like" evidence="3">
    <location>
        <begin position="53"/>
        <end position="207"/>
    </location>
</feature>
<feature type="compositionally biased region" description="Polar residues" evidence="1">
    <location>
        <begin position="191"/>
        <end position="209"/>
    </location>
</feature>
<feature type="region of interest" description="Disordered" evidence="1">
    <location>
        <begin position="188"/>
        <end position="209"/>
    </location>
</feature>